<reference evidence="1" key="1">
    <citation type="submission" date="2023-08" db="EMBL/GenBank/DDBJ databases">
        <title>Functional and genomic diversity of the sorghum phyllosphere microbiome.</title>
        <authorList>
            <person name="Shade A."/>
        </authorList>
    </citation>
    <scope>NUCLEOTIDE SEQUENCE</scope>
    <source>
        <strain evidence="1">SORGH_AS_0885</strain>
    </source>
</reference>
<proteinExistence type="predicted"/>
<protein>
    <submittedName>
        <fullName evidence="1">Uncharacterized protein</fullName>
    </submittedName>
</protein>
<evidence type="ECO:0000313" key="2">
    <source>
        <dbReference type="Proteomes" id="UP001261666"/>
    </source>
</evidence>
<evidence type="ECO:0000313" key="1">
    <source>
        <dbReference type="EMBL" id="MDR6208851.1"/>
    </source>
</evidence>
<keyword evidence="2" id="KW-1185">Reference proteome</keyword>
<comment type="caution">
    <text evidence="1">The sequence shown here is derived from an EMBL/GenBank/DDBJ whole genome shotgun (WGS) entry which is preliminary data.</text>
</comment>
<name>A0ACC6IDL2_9ACTN</name>
<sequence length="614" mass="61786">MAMDGSVTRRAAALPRVRRGRLLDGGLDVLAVVAAVLLLGPALAPGVVLSYDMVWVHDLAVTAAGWGWTPGVPRAVPSDQVVALLDEVVPGALLQKVVLLGALVGGGAGAHRLLRGTPGPLGVPVRALAAVLVVWNPFTVERLLLGHWPLLLAAAVLPWSLLAGRRLAGGGSLPRWWPPLVALGSLSASAGLLTALGSLLLVGGVGRARRRTWGWIGAVLVAANAPWVVAGALAGGTTLATPDAARTAAEVFAARGPDGIPTGVALLGLGGVWNAQTVPASLTGPRAWAWALLVLVALAALAVRAARAPGEHRERREPVLLLVGAGIAVGAPLLGQLLPGLVALVSARVPGGGVLRDGSRLVALALPAVVVGLGALPEVLARRRHAEPGGARGEARGPRAWAVVGAGVAGALLPVALLPDALGGAGGALRAVAPPTSYAEARDLLADGGAGATVLSLPFSAYRAPAWNHGRPVLDPLPRALGAVRVVASDELVVGGRPVAGESPLTAEVLAALSRPTPAERTEALCGLGVTHVARARGADVDGAPGRLAPALEESQELASPELELGALTCSGDLESRVGPRPAETASLVVAWSAFALCLLAGLASRRARRTSPS</sequence>
<organism evidence="1 2">
    <name type="scientific">Nocardioides zeae</name>
    <dbReference type="NCBI Taxonomy" id="1457234"/>
    <lineage>
        <taxon>Bacteria</taxon>
        <taxon>Bacillati</taxon>
        <taxon>Actinomycetota</taxon>
        <taxon>Actinomycetes</taxon>
        <taxon>Propionibacteriales</taxon>
        <taxon>Nocardioidaceae</taxon>
        <taxon>Nocardioides</taxon>
    </lineage>
</organism>
<gene>
    <name evidence="1" type="ORF">QE364_000539</name>
</gene>
<dbReference type="EMBL" id="JAVIZJ010000001">
    <property type="protein sequence ID" value="MDR6208851.1"/>
    <property type="molecule type" value="Genomic_DNA"/>
</dbReference>
<dbReference type="Proteomes" id="UP001261666">
    <property type="component" value="Unassembled WGS sequence"/>
</dbReference>
<accession>A0ACC6IDL2</accession>